<protein>
    <submittedName>
        <fullName evidence="1">Uncharacterized protein</fullName>
    </submittedName>
</protein>
<comment type="caution">
    <text evidence="1">The sequence shown here is derived from an EMBL/GenBank/DDBJ whole genome shotgun (WGS) entry which is preliminary data.</text>
</comment>
<dbReference type="Gramene" id="OIW21855">
    <property type="protein sequence ID" value="OIW21855"/>
    <property type="gene ID" value="TanjilG_13724"/>
</dbReference>
<evidence type="ECO:0000313" key="1">
    <source>
        <dbReference type="EMBL" id="OIW21855.1"/>
    </source>
</evidence>
<dbReference type="EMBL" id="MLAU01037432">
    <property type="protein sequence ID" value="OIW21855.1"/>
    <property type="molecule type" value="Genomic_DNA"/>
</dbReference>
<dbReference type="Proteomes" id="UP000188354">
    <property type="component" value="Unassembled WGS sequence"/>
</dbReference>
<keyword evidence="2" id="KW-1185">Reference proteome</keyword>
<gene>
    <name evidence="1" type="ORF">TanjilG_13724</name>
</gene>
<sequence>MVISQKTYASQIGSFYNTNRIFDGIPNISDIIKNGQMSKELKKEHVDMTPCVFKYKDEFPATATNSDEVHSNSLTEAGDS</sequence>
<organism evidence="1 2">
    <name type="scientific">Lupinus angustifolius</name>
    <name type="common">Narrow-leaved blue lupine</name>
    <dbReference type="NCBI Taxonomy" id="3871"/>
    <lineage>
        <taxon>Eukaryota</taxon>
        <taxon>Viridiplantae</taxon>
        <taxon>Streptophyta</taxon>
        <taxon>Embryophyta</taxon>
        <taxon>Tracheophyta</taxon>
        <taxon>Spermatophyta</taxon>
        <taxon>Magnoliopsida</taxon>
        <taxon>eudicotyledons</taxon>
        <taxon>Gunneridae</taxon>
        <taxon>Pentapetalae</taxon>
        <taxon>rosids</taxon>
        <taxon>fabids</taxon>
        <taxon>Fabales</taxon>
        <taxon>Fabaceae</taxon>
        <taxon>Papilionoideae</taxon>
        <taxon>50 kb inversion clade</taxon>
        <taxon>genistoids sensu lato</taxon>
        <taxon>core genistoids</taxon>
        <taxon>Genisteae</taxon>
        <taxon>Lupinus</taxon>
    </lineage>
</organism>
<proteinExistence type="predicted"/>
<name>A0A394DFS8_LUPAN</name>
<accession>A0A394DFS8</accession>
<reference evidence="1 2" key="1">
    <citation type="journal article" date="2017" name="Plant Biotechnol. J.">
        <title>A comprehensive draft genome sequence for lupin (Lupinus angustifolius), an emerging health food: insights into plant-microbe interactions and legume evolution.</title>
        <authorList>
            <person name="Hane J.K."/>
            <person name="Ming Y."/>
            <person name="Kamphuis L.G."/>
            <person name="Nelson M.N."/>
            <person name="Garg G."/>
            <person name="Atkins C.A."/>
            <person name="Bayer P.E."/>
            <person name="Bravo A."/>
            <person name="Bringans S."/>
            <person name="Cannon S."/>
            <person name="Edwards D."/>
            <person name="Foley R."/>
            <person name="Gao L.L."/>
            <person name="Harrison M.J."/>
            <person name="Huang W."/>
            <person name="Hurgobin B."/>
            <person name="Li S."/>
            <person name="Liu C.W."/>
            <person name="McGrath A."/>
            <person name="Morahan G."/>
            <person name="Murray J."/>
            <person name="Weller J."/>
            <person name="Jian J."/>
            <person name="Singh K.B."/>
        </authorList>
    </citation>
    <scope>NUCLEOTIDE SEQUENCE [LARGE SCALE GENOMIC DNA]</scope>
    <source>
        <strain evidence="2">cv. Tanjil</strain>
        <tissue evidence="1">Whole plant</tissue>
    </source>
</reference>
<dbReference type="AlphaFoldDB" id="A0A394DFS8"/>
<evidence type="ECO:0000313" key="2">
    <source>
        <dbReference type="Proteomes" id="UP000188354"/>
    </source>
</evidence>